<feature type="domain" description="ABC transporter" evidence="11">
    <location>
        <begin position="1596"/>
        <end position="1826"/>
    </location>
</feature>
<feature type="transmembrane region" description="Helical" evidence="10">
    <location>
        <begin position="1449"/>
        <end position="1474"/>
    </location>
</feature>
<reference evidence="13" key="1">
    <citation type="submission" date="2019-02" db="EMBL/GenBank/DDBJ databases">
        <title>FDA dAtabase for Regulatory Grade micrObial Sequences (FDA-ARGOS): Supporting development and validation of Infectious Disease Dx tests.</title>
        <authorList>
            <person name="Duncan R."/>
            <person name="Fisher C."/>
            <person name="Tallon L."/>
            <person name="Sadzewicz L."/>
            <person name="Sengamalay N."/>
            <person name="Ott S."/>
            <person name="Godinez A."/>
            <person name="Nagaraj S."/>
            <person name="Vavikolanu K."/>
            <person name="Nadendla S."/>
            <person name="Aluvathingal J."/>
            <person name="Sichtig H."/>
        </authorList>
    </citation>
    <scope>NUCLEOTIDE SEQUENCE [LARGE SCALE GENOMIC DNA]</scope>
    <source>
        <strain evidence="13">FDAARGOS_361</strain>
    </source>
</reference>
<dbReference type="GO" id="GO:0005524">
    <property type="term" value="F:ATP binding"/>
    <property type="evidence" value="ECO:0007669"/>
    <property type="project" value="UniProtKB-KW"/>
</dbReference>
<keyword evidence="2" id="KW-0813">Transport</keyword>
<dbReference type="Gene3D" id="3.40.50.300">
    <property type="entry name" value="P-loop containing nucleotide triphosphate hydrolases"/>
    <property type="match status" value="4"/>
</dbReference>
<evidence type="ECO:0000313" key="12">
    <source>
        <dbReference type="EMBL" id="TPP52979.1"/>
    </source>
</evidence>
<dbReference type="EMBL" id="RHLC01000035">
    <property type="protein sequence ID" value="TPP52979.1"/>
    <property type="molecule type" value="Genomic_DNA"/>
</dbReference>
<feature type="transmembrane region" description="Helical" evidence="10">
    <location>
        <begin position="1335"/>
        <end position="1353"/>
    </location>
</feature>
<evidence type="ECO:0000256" key="3">
    <source>
        <dbReference type="ARBA" id="ARBA00022692"/>
    </source>
</evidence>
<dbReference type="InterPro" id="IPR013525">
    <property type="entry name" value="ABC2_TM"/>
</dbReference>
<keyword evidence="5" id="KW-0547">Nucleotide-binding</keyword>
<evidence type="ECO:0000256" key="10">
    <source>
        <dbReference type="SAM" id="Phobius"/>
    </source>
</evidence>
<dbReference type="InterPro" id="IPR003593">
    <property type="entry name" value="AAA+_ATPase"/>
</dbReference>
<dbReference type="GO" id="GO:0016020">
    <property type="term" value="C:membrane"/>
    <property type="evidence" value="ECO:0007669"/>
    <property type="project" value="UniProtKB-SubCell"/>
</dbReference>
<feature type="transmembrane region" description="Helical" evidence="10">
    <location>
        <begin position="2536"/>
        <end position="2555"/>
    </location>
</feature>
<keyword evidence="4" id="KW-0677">Repeat</keyword>
<dbReference type="VEuPathDB" id="TriTrypDB:LDHU3_11.1480"/>
<dbReference type="PANTHER" id="PTHR19229:SF262">
    <property type="entry name" value="TRANSPORTER, PUTATIVE-RELATED"/>
    <property type="match status" value="1"/>
</dbReference>
<evidence type="ECO:0000256" key="8">
    <source>
        <dbReference type="ARBA" id="ARBA00023136"/>
    </source>
</evidence>
<dbReference type="SUPFAM" id="SSF52540">
    <property type="entry name" value="P-loop containing nucleoside triphosphate hydrolases"/>
    <property type="match status" value="4"/>
</dbReference>
<dbReference type="VEuPathDB" id="TriTrypDB:LdBPK_150800.1"/>
<feature type="transmembrane region" description="Helical" evidence="10">
    <location>
        <begin position="3320"/>
        <end position="3339"/>
    </location>
</feature>
<evidence type="ECO:0000256" key="7">
    <source>
        <dbReference type="ARBA" id="ARBA00022989"/>
    </source>
</evidence>
<comment type="caution">
    <text evidence="12">The sequence shown here is derived from an EMBL/GenBank/DDBJ whole genome shotgun (WGS) entry which is preliminary data.</text>
</comment>
<dbReference type="Pfam" id="PF23321">
    <property type="entry name" value="R1_ABCA1"/>
    <property type="match status" value="2"/>
</dbReference>
<gene>
    <name evidence="12" type="ORF">CGC21_0655</name>
</gene>
<feature type="transmembrane region" description="Helical" evidence="10">
    <location>
        <begin position="599"/>
        <end position="622"/>
    </location>
</feature>
<proteinExistence type="predicted"/>
<dbReference type="VEuPathDB" id="TriTrypDB:LdBPK_111230.1"/>
<dbReference type="InterPro" id="IPR026082">
    <property type="entry name" value="ABCA"/>
</dbReference>
<dbReference type="InterPro" id="IPR003439">
    <property type="entry name" value="ABC_transporter-like_ATP-bd"/>
</dbReference>
<evidence type="ECO:0000259" key="11">
    <source>
        <dbReference type="PROSITE" id="PS50893"/>
    </source>
</evidence>
<feature type="transmembrane region" description="Helical" evidence="10">
    <location>
        <begin position="2576"/>
        <end position="2597"/>
    </location>
</feature>
<feature type="transmembrane region" description="Helical" evidence="10">
    <location>
        <begin position="2480"/>
        <end position="2503"/>
    </location>
</feature>
<protein>
    <submittedName>
        <fullName evidence="12">ABC transporter family protein</fullName>
    </submittedName>
</protein>
<evidence type="ECO:0000313" key="13">
    <source>
        <dbReference type="Proteomes" id="UP000318447"/>
    </source>
</evidence>
<sequence length="3792" mass="418543">MHDPGAFDGSSQERLMRLSLNSSATFKLGYGRLSAADDAPHDPLDPVQPTEGEVVAGADQYDTPDPDASLHAALLYVEPPAPAAAGASWDGFGAYDGEDEDEGETMEPVTTAVHPLGGTEASNRSWYSPSKRRAGLGAMRRNELMSRTVNLSRLDMHMSSNLSLGASRTSTVSEKDTSTNSGGKGSPDDSDSFSDTYEVPARASFVDQLLAVVERSTRELWRRKLDLLLDITVPLIFVVVSIALWAIWGTQYNEEMTYVSTNLESGNIGAAGLRAPATYDFTCMRQPEGTPTLADFTRCKPMDYTTCDSVTGECKTQSIITFICDGDSSMLPLPEEYEICRVSYDWEELITAGLSYYWRWLSAVPTLDMLIGLQWTALSAYRYLLPFITKTMAGLAANTRYSAILCSGHLYFVGARGVTSELIAYMNRTSGLFQYVTDFQVYSSVAEARSAAKRGGRVWAIVELRQIGEAGLDLVLHMNNSALPSFATTYDDAYSGGVLFDTAELYMLSGFNTLQQLVSEFYLNTFHDAQMNMTQMMAATATPEYKRVPLMAQARQVLPLIFSLAFLYSVSQQTKRIVLEKELRIREAMQIMGLKQWTLYASELIVQMAIFVPTCVLCVVMLKLTYVTKSDPLILFLIFCLFALTTIPLSGMIAAFFSKSRLASLVAPVVYFILVIPMFAMTNAQGLIVTWFSVFSPTGFAAALNVFLLHESGSGCGAAEMMSSRDNPTLAVVLVMLAVDCCMYYALMLYLDAVLPKQWGTPKHPLFFIMEPVRWFSGPSARVLEGGADGRAENGVFETTEYSLDCVSFQGIRKEYSRGGKRFVAVNNLYWGMREGEISVLLGHNGAGKTTVLNMMTGMVEPDAGDCYIYGSSVRNQLEKARQQIGYCPQHNILWGELTCRDHLEFFGRIKGLRGWELENAVCRMLHETDLLEKMDQPAKSLSGGQKRKLSIAVAFVGESRVVFLDEPTAGLDVGARRQTWELLRRMSHSCTLLLTTHFMDEADLLGQRIGIMSQGRLKCSGSSLFLKSRLGVGYNIVISVDPELDLDAVDEVVLGTVDGAELLGRNGCEVSYQLPVQSVSQFPALLNEIDSVEADGIRGYSLAATTLEEVFLKVSEEDISGRSEAAAQEGVELIWNCEVAPSALWLQFRAMIVKRFWSALRDRKMQCFQIVCPVVCILIAMLLNLVRYRDPQSLTYNYSMFGNRPTSVLDTSFCDAMWGGAPTGAVDYEVNETHLTGAQALSDYLLDTWYVHDMPRYGAVSCIDRNVTALLRFADEWRGTNVNVFLYNSSSHHQAGLNLATYYDLFIKSFLGRDSAFMRYKVELFNEPASQSQLGFIFIGALVMIPFTFLPANPVAWVVKERQCGSRHLQDLCGLSFFVYWTANYTFDMLAYFVTTLLCILIFCIFSRQDFVGPDRAGGTFMLLMVYGLTSTAGAYALSFLFKEHSSAQTIVMGVGFVAGFLLLMLVYVLALDPSNVDTSDKMRWEFRLIPSYCIGEGLIGLLMLDSKLAMGTATSAWDMDQLGWPLLYMAVELPAFWLIVLCVDHPAVRRCLQRLRYNRDAEPIIPSDEDSDVEDEREAVYEAGQMGDTTSDVVRVVNLQKRYGNGNIAVKGITFSIFPGEVFGFLGTNGAGKTTTISMLCQQFLPTGGSAYVCGYDIVEQSKEALQCIGYCPQFDATLDLLTVEEQLELYAGIRGIVRAEWPALVDALCTLCELTMYRKTVTSALSGGNRRKLSVAIALVGGPQVVFLDEPSAGMDPVARRGMWTAIQRAAGHCSVVLTTHHLEEVEALADIVAIMVRGYVRCVGDKVHLKNKFGSAFEVSVRLASAQHAELFASFMQAAFPDAVRSEGEGRRLVYQLPRDRGFGDVFQTFQANKEQLHITDYSVSQTSIEQIFMKNPSVTTTVARGAVAKQDSSYEVQLEAMGAANKNTQRDRAASGMSTLSPPRRTRETALCDGTENSPDNCAVQRPGERTCLKPLNNGGAQSGLTSSAQRHSEGDEVELRNVNEVDKSGFGVGGDSHKGGSSRSTGDALEDGKDKYDVYMRAVEAQRRSETSTSLSSDCSSFCFQLVVTVKRMLILQSRDPLSLACELITPIFFLVGSIILWGVIKKGFVPASDYFSVAGESITNAVMTQATDMMCYNATLTGGAPIEGLLECREFLKKPLFLPTLLCAESNITGAPVGLCVSEIYALNAYSTMRRYATQNTTRVPTVDEMILLQWAWRLLYHWSGVSLDRFQTVDSAMLSSGTLYFAPASTETEALVAYFRKTSIYFQYVYGGTFATVAEAEARVQSRTWRDPPIWGIVQVSNLTAEMFDVAIRLNATALPRTKWMLARYYVGGVVTEGPVMYILSGFTTLQQTVYHYFLTRILGTTSTPSAELLMLPAPTRGYRDDQFLAYGGRFVPLILVLGFLYPVSQMTKRIVLEKELRLREAMLIMGLSEVVMYTAWFLIYVAQYAAVSLIMAILLRATYLAKSNFGIVFFLLFFFSLSIITLSGLMAVFFNKARLSAILAPLIYFALAIPLFTVQNLQGPAQIGFSFLSPSGLAVGATILFSHELSGGMTGSDLTYFRDSPKMLAVIIILFMDFIIYLVLMLYLDAVLPKQWGTRKHPLFFIMEPVRWFSGPSARVLEGGADGRTEDGVFEEITEGGADYAVCATGLRKEYSRGGKRFVAVNNLYWGMREGEISVLLGHNGAGKTTTMNMMTGMVSADAGDCYIYGYSVRNQLEKARQQIGYCPQHNILWPNMTCYEHLWYYAALKGLRGAAQEEAISRMLAGVDLQDKRDCPSKMLSGGQKRKLSVAVAFVGGSRLVFLDEPTAGMDVGARRYTWGLLRAMAKYHTILLSTHFMDEADLLGDSVAIMSKGCLQCAGSNMFLKAKLGVGYVLTLSVVAHVDRMAVAGMVREHVPSATRLGSGAGEMTFRLPMKTKEAFPNLLAEIEGRGSQLGVSAYSVSATTLEEIFIQIAQQGEAKEAMERKREQLTAPFIGTTPVAAAASAGSSANHVSALADISTVDGVCQEPPRPSDVWNVGLIGNELGVLHSQFKAMLWKRLWNALRDRRTQFFQIACPMLCVLLAMLLTLIKLFRSPAITLSSDLYGTVVEIDVVGCESAMNLSIPFSSKAVTVQPPSATSIATLSSYMLETYNTHVAERYTGLVCVDAVTFPLPFTPENRSVSAVIYNTSGLHSSPIGLYNLYNGYYMAHRGDNASVLTTVVQTMPKTKTEVEVQDSIYALIIAINVSGLYFSVYWLANFLFDICCYVITMFLIIIVFAIFSRDEYIGARAVGATIVLFFLYGLSGVAMAYAVSFLFKEHSTAQNVVMLANFITGFLLVLCVSMLSVFESTKKVAEVLPWIFRVVPSFCVGEGISNLAKLKLEESFGTTNTPWSMSVVGWPCVYMAAGLPFYVLVTLFVDHPGRRQRTQRLFHDPDAEPDFVENEDEDVMAERRSVLECEARQSDLVRVENMSKVYPNGKVAVRNVTFGVRPGEVFGFLGTNGAGKTTTISILCQEIYPTTGRASICGNDIVTKSREALQCIGYCPQFDACLDLLTVKEHLELYAGVRAISYDCRKRVVEGLLALCELTNYKHTLAHDLSGGNRRKLSVALSLIGGPRVVFLDEPSAGMDPVARRGLWTAIEAVADNSSVVLTTHHLEEVEALAHRVAIMVDGTLRCIGDKTHLKNKFGTGFEVNVRIRSDDEALKEAVQNFFSENFPGSSLREYRARRFTFELPPGTKLPRTFRLMEEHASALGATDYSVSQTSIEQVFMQISEEAERQHEAEEAEQLAQTTKSYCTCCC</sequence>
<keyword evidence="3 10" id="KW-0812">Transmembrane</keyword>
<feature type="transmembrane region" description="Helical" evidence="10">
    <location>
        <begin position="3062"/>
        <end position="3084"/>
    </location>
</feature>
<feature type="transmembrane region" description="Helical" evidence="10">
    <location>
        <begin position="688"/>
        <end position="709"/>
    </location>
</feature>
<dbReference type="FunFam" id="3.40.50.300:FF:000298">
    <property type="entry name" value="ATP-binding cassette sub-family A member 12"/>
    <property type="match status" value="2"/>
</dbReference>
<feature type="domain" description="ABC transporter" evidence="11">
    <location>
        <begin position="807"/>
        <end position="1040"/>
    </location>
</feature>
<feature type="transmembrane region" description="Helical" evidence="10">
    <location>
        <begin position="1169"/>
        <end position="1187"/>
    </location>
</feature>
<comment type="subcellular location">
    <subcellularLocation>
        <location evidence="1">Membrane</location>
        <topology evidence="1">Multi-pass membrane protein</topology>
    </subcellularLocation>
</comment>
<dbReference type="CDD" id="cd03263">
    <property type="entry name" value="ABC_subfamily_A"/>
    <property type="match status" value="4"/>
</dbReference>
<feature type="compositionally biased region" description="Polar residues" evidence="9">
    <location>
        <begin position="1984"/>
        <end position="1995"/>
    </location>
</feature>
<feature type="transmembrane region" description="Helical" evidence="10">
    <location>
        <begin position="3389"/>
        <end position="3410"/>
    </location>
</feature>
<feature type="transmembrane region" description="Helical" evidence="10">
    <location>
        <begin position="3228"/>
        <end position="3245"/>
    </location>
</feature>
<feature type="compositionally biased region" description="Basic and acidic residues" evidence="9">
    <location>
        <begin position="1996"/>
        <end position="2013"/>
    </location>
</feature>
<organism evidence="12 13">
    <name type="scientific">Leishmania donovani</name>
    <dbReference type="NCBI Taxonomy" id="5661"/>
    <lineage>
        <taxon>Eukaryota</taxon>
        <taxon>Discoba</taxon>
        <taxon>Euglenozoa</taxon>
        <taxon>Kinetoplastea</taxon>
        <taxon>Metakinetoplastina</taxon>
        <taxon>Trypanosomatida</taxon>
        <taxon>Trypanosomatidae</taxon>
        <taxon>Leishmaniinae</taxon>
        <taxon>Leishmania</taxon>
    </lineage>
</organism>
<evidence type="ECO:0000256" key="5">
    <source>
        <dbReference type="ARBA" id="ARBA00022741"/>
    </source>
</evidence>
<feature type="transmembrane region" description="Helical" evidence="10">
    <location>
        <begin position="2396"/>
        <end position="2414"/>
    </location>
</feature>
<feature type="transmembrane region" description="Helical" evidence="10">
    <location>
        <begin position="1420"/>
        <end position="1443"/>
    </location>
</feature>
<evidence type="ECO:0000256" key="4">
    <source>
        <dbReference type="ARBA" id="ARBA00022737"/>
    </source>
</evidence>
<keyword evidence="8 10" id="KW-0472">Membrane</keyword>
<dbReference type="FunFam" id="3.40.50.300:FF:001592">
    <property type="entry name" value="ATP-binding cassette protein subfamily A, member 6"/>
    <property type="match status" value="2"/>
</dbReference>
<evidence type="ECO:0000256" key="6">
    <source>
        <dbReference type="ARBA" id="ARBA00022840"/>
    </source>
</evidence>
<name>A0A504XZ36_LEIDO</name>
<feature type="transmembrane region" description="Helical" evidence="10">
    <location>
        <begin position="1486"/>
        <end position="1506"/>
    </location>
</feature>
<feature type="transmembrane region" description="Helical" evidence="10">
    <location>
        <begin position="2088"/>
        <end position="2111"/>
    </location>
</feature>
<keyword evidence="6" id="KW-0067">ATP-binding</keyword>
<dbReference type="InterPro" id="IPR027417">
    <property type="entry name" value="P-loop_NTPase"/>
</dbReference>
<dbReference type="Pfam" id="PF00005">
    <property type="entry name" value="ABC_tran"/>
    <property type="match status" value="4"/>
</dbReference>
<accession>A0A504XZ36</accession>
<feature type="transmembrane region" description="Helical" evidence="10">
    <location>
        <begin position="227"/>
        <end position="248"/>
    </location>
</feature>
<dbReference type="GO" id="GO:0016887">
    <property type="term" value="F:ATP hydrolysis activity"/>
    <property type="evidence" value="ECO:0007669"/>
    <property type="project" value="InterPro"/>
</dbReference>
<dbReference type="PROSITE" id="PS50893">
    <property type="entry name" value="ABC_TRANSPORTER_2"/>
    <property type="match status" value="4"/>
</dbReference>
<feature type="transmembrane region" description="Helical" evidence="10">
    <location>
        <begin position="3284"/>
        <end position="3308"/>
    </location>
</feature>
<feature type="domain" description="ABC transporter" evidence="11">
    <location>
        <begin position="3458"/>
        <end position="3688"/>
    </location>
</feature>
<dbReference type="InterPro" id="IPR017871">
    <property type="entry name" value="ABC_transporter-like_CS"/>
</dbReference>
<feature type="transmembrane region" description="Helical" evidence="10">
    <location>
        <begin position="3251"/>
        <end position="3272"/>
    </location>
</feature>
<dbReference type="VEuPathDB" id="TriTrypDB:LdCL_110018000"/>
<evidence type="ECO:0000256" key="1">
    <source>
        <dbReference type="ARBA" id="ARBA00004141"/>
    </source>
</evidence>
<feature type="transmembrane region" description="Helical" evidence="10">
    <location>
        <begin position="730"/>
        <end position="751"/>
    </location>
</feature>
<evidence type="ECO:0000256" key="9">
    <source>
        <dbReference type="SAM" id="MobiDB-lite"/>
    </source>
</evidence>
<dbReference type="VEuPathDB" id="TriTrypDB:LdBPK_111210.1"/>
<feature type="transmembrane region" description="Helical" evidence="10">
    <location>
        <begin position="2510"/>
        <end position="2530"/>
    </location>
</feature>
<dbReference type="VEuPathDB" id="TriTrypDB:LdCL_110018200"/>
<feature type="region of interest" description="Disordered" evidence="9">
    <location>
        <begin position="165"/>
        <end position="195"/>
    </location>
</feature>
<dbReference type="PANTHER" id="PTHR19229">
    <property type="entry name" value="ATP-BINDING CASSETTE TRANSPORTER SUBFAMILY A ABCA"/>
    <property type="match status" value="1"/>
</dbReference>
<dbReference type="Proteomes" id="UP000318447">
    <property type="component" value="Unassembled WGS sequence"/>
</dbReference>
<feature type="transmembrane region" description="Helical" evidence="10">
    <location>
        <begin position="1390"/>
        <end position="1408"/>
    </location>
</feature>
<dbReference type="PROSITE" id="PS00211">
    <property type="entry name" value="ABC_TRANSPORTER_1"/>
    <property type="match status" value="4"/>
</dbReference>
<feature type="transmembrane region" description="Helical" evidence="10">
    <location>
        <begin position="634"/>
        <end position="657"/>
    </location>
</feature>
<dbReference type="GO" id="GO:0005319">
    <property type="term" value="F:lipid transporter activity"/>
    <property type="evidence" value="ECO:0007669"/>
    <property type="project" value="TreeGrafter"/>
</dbReference>
<dbReference type="Pfam" id="PF12698">
    <property type="entry name" value="ABC2_membrane_3"/>
    <property type="match status" value="4"/>
</dbReference>
<feature type="transmembrane region" description="Helical" evidence="10">
    <location>
        <begin position="2435"/>
        <end position="2468"/>
    </location>
</feature>
<dbReference type="SMART" id="SM00382">
    <property type="entry name" value="AAA"/>
    <property type="match status" value="4"/>
</dbReference>
<dbReference type="InterPro" id="IPR056264">
    <property type="entry name" value="R2_ABCA1-4-like"/>
</dbReference>
<dbReference type="GO" id="GO:0140359">
    <property type="term" value="F:ABC-type transporter activity"/>
    <property type="evidence" value="ECO:0007669"/>
    <property type="project" value="InterPro"/>
</dbReference>
<feature type="transmembrane region" description="Helical" evidence="10">
    <location>
        <begin position="1526"/>
        <end position="1545"/>
    </location>
</feature>
<evidence type="ECO:0000256" key="2">
    <source>
        <dbReference type="ARBA" id="ARBA00022448"/>
    </source>
</evidence>
<keyword evidence="7 10" id="KW-1133">Transmembrane helix</keyword>
<feature type="transmembrane region" description="Helical" evidence="10">
    <location>
        <begin position="662"/>
        <end position="682"/>
    </location>
</feature>
<feature type="domain" description="ABC transporter" evidence="11">
    <location>
        <begin position="2655"/>
        <end position="2888"/>
    </location>
</feature>
<dbReference type="VEuPathDB" id="TriTrypDB:LDHU3_11.1560"/>
<feature type="region of interest" description="Disordered" evidence="9">
    <location>
        <begin position="1931"/>
        <end position="2035"/>
    </location>
</feature>